<evidence type="ECO:0000256" key="4">
    <source>
        <dbReference type="ARBA" id="ARBA00022475"/>
    </source>
</evidence>
<dbReference type="PANTHER" id="PTHR13806">
    <property type="entry name" value="FLOTILLIN-RELATED"/>
    <property type="match status" value="1"/>
</dbReference>
<dbReference type="InterPro" id="IPR001107">
    <property type="entry name" value="Band_7"/>
</dbReference>
<reference evidence="10 11" key="1">
    <citation type="submission" date="2024-02" db="EMBL/GenBank/DDBJ databases">
        <title>New especies of Spiribacter isolated from saline water.</title>
        <authorList>
            <person name="Leon M.J."/>
            <person name="De La Haba R."/>
            <person name="Sanchez-Porro C."/>
            <person name="Ventosa A."/>
        </authorList>
    </citation>
    <scope>NUCLEOTIDE SEQUENCE [LARGE SCALE GENOMIC DNA]</scope>
    <source>
        <strain evidence="11">ag22IC4-227</strain>
    </source>
</reference>
<keyword evidence="4" id="KW-1003">Cell membrane</keyword>
<accession>A0ABV3SBC1</accession>
<name>A0ABV3SBC1_9GAMM</name>
<dbReference type="Gene3D" id="3.30.479.30">
    <property type="entry name" value="Band 7 domain"/>
    <property type="match status" value="1"/>
</dbReference>
<gene>
    <name evidence="10" type="ORF">V6X64_07110</name>
</gene>
<evidence type="ECO:0000256" key="6">
    <source>
        <dbReference type="SAM" id="Coils"/>
    </source>
</evidence>
<dbReference type="Pfam" id="PF15975">
    <property type="entry name" value="Flot"/>
    <property type="match status" value="1"/>
</dbReference>
<feature type="transmembrane region" description="Helical" evidence="8">
    <location>
        <begin position="6"/>
        <end position="28"/>
    </location>
</feature>
<comment type="subcellular location">
    <subcellularLocation>
        <location evidence="2">Cell membrane</location>
    </subcellularLocation>
    <subcellularLocation>
        <location evidence="1">Membrane</location>
        <topology evidence="1">Single-pass membrane protein</topology>
    </subcellularLocation>
</comment>
<sequence>MSGANIIAVIILIAIIIAVGAYLLHWLYRRSTKDISFVRTGLGGEKVIMGGGAFVLPIVHDITEVNMNTLRLEVSRVREKSLITHDRMRAELTVEFYVRVRPEDESVATAARSLGNRTLHPEELKELIQGRFVDAMGSAAAVMTLQDIHEKRHEFNKLVGREVAESLEKDGLELESVSLTSLDQTDIGLFNPSNTFDADGLTALTEQIEARRKKRNDIEQDTAVAMRQKNLDAEVKSLDIKRDSEFAQRAHEAEIAIQRAQRKAEIAHEDAAREREIEEIKLREREQVERARIDTEKAIESMEIKRREVLDIEEQEREIAIARKSQERSEAQSEAERARAAMTEARERVLTIRDKEIANRDKEIRLIETSKDVETEAMRLRTLAEAEKDAANDRAEAVRIEAAAEAERYRVEAEGNTQLNEAENLRSDASRRSALHRRLVDNLPSIIRESVKPMERIDEIKIMHVEGLPGFSGGGSGRSDGEGSGEGNGSAGTGTDREGNLADQVVNSALRYRSHAPFVDQLLGEIGLSADNIHRSEALQDLSKVVYTEPTSASDRPKSAGKPKRDK</sequence>
<keyword evidence="5 8" id="KW-0472">Membrane</keyword>
<evidence type="ECO:0000256" key="7">
    <source>
        <dbReference type="SAM" id="MobiDB-lite"/>
    </source>
</evidence>
<evidence type="ECO:0000256" key="5">
    <source>
        <dbReference type="ARBA" id="ARBA00023136"/>
    </source>
</evidence>
<proteinExistence type="inferred from homology"/>
<dbReference type="SMART" id="SM00244">
    <property type="entry name" value="PHB"/>
    <property type="match status" value="1"/>
</dbReference>
<evidence type="ECO:0000313" key="10">
    <source>
        <dbReference type="EMBL" id="MEX0386753.1"/>
    </source>
</evidence>
<comment type="caution">
    <text evidence="10">The sequence shown here is derived from an EMBL/GenBank/DDBJ whole genome shotgun (WGS) entry which is preliminary data.</text>
</comment>
<evidence type="ECO:0000313" key="11">
    <source>
        <dbReference type="Proteomes" id="UP001556653"/>
    </source>
</evidence>
<feature type="domain" description="Band 7" evidence="9">
    <location>
        <begin position="25"/>
        <end position="208"/>
    </location>
</feature>
<keyword evidence="6" id="KW-0175">Coiled coil</keyword>
<dbReference type="SUPFAM" id="SSF117892">
    <property type="entry name" value="Band 7/SPFH domain"/>
    <property type="match status" value="1"/>
</dbReference>
<feature type="coiled-coil region" evidence="6">
    <location>
        <begin position="250"/>
        <end position="355"/>
    </location>
</feature>
<dbReference type="InterPro" id="IPR027705">
    <property type="entry name" value="Flotillin_fam"/>
</dbReference>
<evidence type="ECO:0000256" key="1">
    <source>
        <dbReference type="ARBA" id="ARBA00004167"/>
    </source>
</evidence>
<evidence type="ECO:0000259" key="9">
    <source>
        <dbReference type="SMART" id="SM00244"/>
    </source>
</evidence>
<evidence type="ECO:0000256" key="3">
    <source>
        <dbReference type="ARBA" id="ARBA00007161"/>
    </source>
</evidence>
<feature type="region of interest" description="Disordered" evidence="7">
    <location>
        <begin position="546"/>
        <end position="567"/>
    </location>
</feature>
<dbReference type="Pfam" id="PF01145">
    <property type="entry name" value="Band_7"/>
    <property type="match status" value="1"/>
</dbReference>
<dbReference type="CDD" id="cd03399">
    <property type="entry name" value="SPFH_flotillin"/>
    <property type="match status" value="1"/>
</dbReference>
<dbReference type="PANTHER" id="PTHR13806:SF31">
    <property type="entry name" value="FLOTILLIN-LIKE PROTEIN 1-RELATED"/>
    <property type="match status" value="1"/>
</dbReference>
<dbReference type="InterPro" id="IPR031905">
    <property type="entry name" value="Flotillin_C"/>
</dbReference>
<organism evidence="10 11">
    <name type="scientific">Spiribacter onubensis</name>
    <dbReference type="NCBI Taxonomy" id="3122420"/>
    <lineage>
        <taxon>Bacteria</taxon>
        <taxon>Pseudomonadati</taxon>
        <taxon>Pseudomonadota</taxon>
        <taxon>Gammaproteobacteria</taxon>
        <taxon>Chromatiales</taxon>
        <taxon>Ectothiorhodospiraceae</taxon>
        <taxon>Spiribacter</taxon>
    </lineage>
</organism>
<feature type="compositionally biased region" description="Gly residues" evidence="7">
    <location>
        <begin position="470"/>
        <end position="492"/>
    </location>
</feature>
<keyword evidence="8" id="KW-1133">Transmembrane helix</keyword>
<comment type="similarity">
    <text evidence="3">Belongs to the band 7/mec-2 family. Flotillin subfamily.</text>
</comment>
<dbReference type="RefSeq" id="WP_367967215.1">
    <property type="nucleotide sequence ID" value="NZ_JBAKFJ010000001.1"/>
</dbReference>
<dbReference type="InterPro" id="IPR036013">
    <property type="entry name" value="Band_7/SPFH_dom_sf"/>
</dbReference>
<keyword evidence="11" id="KW-1185">Reference proteome</keyword>
<evidence type="ECO:0000256" key="2">
    <source>
        <dbReference type="ARBA" id="ARBA00004236"/>
    </source>
</evidence>
<protein>
    <submittedName>
        <fullName evidence="10">Flotillin domain-containing protein</fullName>
    </submittedName>
</protein>
<feature type="region of interest" description="Disordered" evidence="7">
    <location>
        <begin position="468"/>
        <end position="500"/>
    </location>
</feature>
<feature type="compositionally biased region" description="Basic and acidic residues" evidence="7">
    <location>
        <begin position="555"/>
        <end position="567"/>
    </location>
</feature>
<dbReference type="EMBL" id="JBAKFJ010000001">
    <property type="protein sequence ID" value="MEX0386753.1"/>
    <property type="molecule type" value="Genomic_DNA"/>
</dbReference>
<dbReference type="Proteomes" id="UP001556653">
    <property type="component" value="Unassembled WGS sequence"/>
</dbReference>
<evidence type="ECO:0000256" key="8">
    <source>
        <dbReference type="SAM" id="Phobius"/>
    </source>
</evidence>
<keyword evidence="8" id="KW-0812">Transmembrane</keyword>